<dbReference type="PANTHER" id="PTHR43266">
    <property type="entry name" value="MACROLIDE-EFFLUX PROTEIN"/>
    <property type="match status" value="1"/>
</dbReference>
<evidence type="ECO:0000256" key="5">
    <source>
        <dbReference type="ARBA" id="ARBA00022989"/>
    </source>
</evidence>
<evidence type="ECO:0000256" key="6">
    <source>
        <dbReference type="ARBA" id="ARBA00023136"/>
    </source>
</evidence>
<dbReference type="InterPro" id="IPR036259">
    <property type="entry name" value="MFS_trans_sf"/>
</dbReference>
<feature type="transmembrane region" description="Helical" evidence="7">
    <location>
        <begin position="51"/>
        <end position="67"/>
    </location>
</feature>
<evidence type="ECO:0000313" key="10">
    <source>
        <dbReference type="Proteomes" id="UP000000496"/>
    </source>
</evidence>
<dbReference type="SUPFAM" id="SSF103473">
    <property type="entry name" value="MFS general substrate transporter"/>
    <property type="match status" value="1"/>
</dbReference>
<keyword evidence="2" id="KW-0813">Transport</keyword>
<dbReference type="Pfam" id="PF07690">
    <property type="entry name" value="MFS_1"/>
    <property type="match status" value="1"/>
</dbReference>
<evidence type="ECO:0000256" key="4">
    <source>
        <dbReference type="ARBA" id="ARBA00022692"/>
    </source>
</evidence>
<dbReference type="KEGG" id="sng:SNE_A00300"/>
<dbReference type="HOGENOM" id="CLU_029603_0_0_0"/>
<feature type="transmembrane region" description="Helical" evidence="7">
    <location>
        <begin position="375"/>
        <end position="397"/>
    </location>
</feature>
<evidence type="ECO:0000256" key="1">
    <source>
        <dbReference type="ARBA" id="ARBA00004651"/>
    </source>
</evidence>
<dbReference type="Gene3D" id="1.20.1250.20">
    <property type="entry name" value="MFS general substrate transporter like domains"/>
    <property type="match status" value="1"/>
</dbReference>
<feature type="transmembrane region" description="Helical" evidence="7">
    <location>
        <begin position="73"/>
        <end position="94"/>
    </location>
</feature>
<reference key="1">
    <citation type="journal article" date="2011" name="Mol. Biol. Evol.">
        <title>Unity in variety -- the pan-genome of the Chlamydiae.</title>
        <authorList>
            <person name="Collingro A."/>
            <person name="Tischler P."/>
            <person name="Weinmaier T."/>
            <person name="Penz T."/>
            <person name="Heinz E."/>
            <person name="Brunham R.C."/>
            <person name="Read T.D."/>
            <person name="Bavoil P.M."/>
            <person name="Sachse K."/>
            <person name="Kahane S."/>
            <person name="Friedman M.G."/>
            <person name="Rattei T."/>
            <person name="Myers G.S.A."/>
            <person name="Horn M."/>
        </authorList>
    </citation>
    <scope>NUCLEOTIDE SEQUENCE</scope>
    <source>
        <strain>Z</strain>
    </source>
</reference>
<gene>
    <name evidence="9" type="ordered locus">SNE_A00300</name>
</gene>
<dbReference type="PROSITE" id="PS50850">
    <property type="entry name" value="MFS"/>
    <property type="match status" value="1"/>
</dbReference>
<feature type="transmembrane region" description="Helical" evidence="7">
    <location>
        <begin position="106"/>
        <end position="125"/>
    </location>
</feature>
<dbReference type="PANTHER" id="PTHR43266:SF2">
    <property type="entry name" value="MAJOR FACILITATOR SUPERFAMILY (MFS) PROFILE DOMAIN-CONTAINING PROTEIN"/>
    <property type="match status" value="1"/>
</dbReference>
<sequence>MPLRKRKSFIQRWENYLSRFHFARKEKDSFLWRNALQFLNGAQFLGVVNDNVFKFLIVFLFIALKGVDQSSEILFWVGTIYVLPFLLFSPAAGVLADRFSKQRMIIFLKFTEVIIMGLGIVAFLFKSDWASYSLLFLLSVQSAVFGPPKYSIIAELVPSPEKIPKANGLITSFTYLGIIVGTFLASFLTQMTNYNFPLAAGVCTLIAIGGFISSLFIPYTEPKRSEKKINPLFLHEIYRNLKYAKTIPYLFVAILGGSSFLFVGAYFQLNVIPYAIQSLGFSEVGGGYLFLLTAIGIACGAFLAGRISHKRIEIGLACVSGILLSVTLFVISFLSHQLVLTYIALVLLGVFGGFYIVPFDAYVQTYSPDQKRGQIVAASNFLSFCGVLVAPMLLYLFGGIMHLSAARGFTITSILIFLMVLAVTSRFAGYFFNFICRAFVRPLYNVEIKRPPEGEGRPFVLVAEQIERLPLCLLSASDPRLHFYIPRERKRYRDSWMKMFSSVDFLYVEDMKESLLRSFVQKLHDELDRKETPCLLFPDPSFLKERSSGKLLRELRKIQTFDLKFVTIHETPRKNQRDRVHFKRPKIVVEFSDSQ</sequence>
<keyword evidence="10" id="KW-1185">Reference proteome</keyword>
<feature type="transmembrane region" description="Helical" evidence="7">
    <location>
        <begin position="131"/>
        <end position="148"/>
    </location>
</feature>
<keyword evidence="4 7" id="KW-0812">Transmembrane</keyword>
<comment type="subcellular location">
    <subcellularLocation>
        <location evidence="1">Cell membrane</location>
        <topology evidence="1">Multi-pass membrane protein</topology>
    </subcellularLocation>
</comment>
<dbReference type="Proteomes" id="UP000000496">
    <property type="component" value="Chromosome gsn.131"/>
</dbReference>
<evidence type="ECO:0000313" key="9">
    <source>
        <dbReference type="EMBL" id="CCB87908.1"/>
    </source>
</evidence>
<evidence type="ECO:0000259" key="8">
    <source>
        <dbReference type="PROSITE" id="PS50850"/>
    </source>
</evidence>
<feature type="domain" description="Major facilitator superfamily (MFS) profile" evidence="8">
    <location>
        <begin position="35"/>
        <end position="437"/>
    </location>
</feature>
<feature type="transmembrane region" description="Helical" evidence="7">
    <location>
        <begin position="194"/>
        <end position="219"/>
    </location>
</feature>
<dbReference type="EMBL" id="FR872582">
    <property type="protein sequence ID" value="CCB87908.1"/>
    <property type="molecule type" value="Genomic_DNA"/>
</dbReference>
<reference evidence="9 10" key="2">
    <citation type="journal article" date="2011" name="Mol. Biol. Evol.">
        <title>Unity in variety--the pan-genome of the Chlamydiae.</title>
        <authorList>
            <person name="Collingro A."/>
            <person name="Tischler P."/>
            <person name="Weinmaier T."/>
            <person name="Penz T."/>
            <person name="Heinz E."/>
            <person name="Brunham R.C."/>
            <person name="Read T.D."/>
            <person name="Bavoil P.M."/>
            <person name="Sachse K."/>
            <person name="Kahane S."/>
            <person name="Friedman M.G."/>
            <person name="Rattei T."/>
            <person name="Myers G.S."/>
            <person name="Horn M."/>
        </authorList>
    </citation>
    <scope>NUCLEOTIDE SEQUENCE [LARGE SCALE GENOMIC DNA]</scope>
    <source>
        <strain evidence="10">ATCC VR-1471 / Z</strain>
    </source>
</reference>
<feature type="transmembrane region" description="Helical" evidence="7">
    <location>
        <begin position="287"/>
        <end position="307"/>
    </location>
</feature>
<dbReference type="RefSeq" id="WP_013942375.1">
    <property type="nucleotide sequence ID" value="NC_015713.1"/>
</dbReference>
<organism evidence="9 10">
    <name type="scientific">Simkania negevensis (strain ATCC VR-1471 / DSM 27360 / Z)</name>
    <dbReference type="NCBI Taxonomy" id="331113"/>
    <lineage>
        <taxon>Bacteria</taxon>
        <taxon>Pseudomonadati</taxon>
        <taxon>Chlamydiota</taxon>
        <taxon>Chlamydiia</taxon>
        <taxon>Parachlamydiales</taxon>
        <taxon>Simkaniaceae</taxon>
        <taxon>Simkania</taxon>
    </lineage>
</organism>
<protein>
    <recommendedName>
        <fullName evidence="8">Major facilitator superfamily (MFS) profile domain-containing protein</fullName>
    </recommendedName>
</protein>
<feature type="transmembrane region" description="Helical" evidence="7">
    <location>
        <begin position="314"/>
        <end position="334"/>
    </location>
</feature>
<feature type="transmembrane region" description="Helical" evidence="7">
    <location>
        <begin position="340"/>
        <end position="363"/>
    </location>
</feature>
<dbReference type="CDD" id="cd06173">
    <property type="entry name" value="MFS_MefA_like"/>
    <property type="match status" value="1"/>
</dbReference>
<evidence type="ECO:0000256" key="2">
    <source>
        <dbReference type="ARBA" id="ARBA00022448"/>
    </source>
</evidence>
<feature type="transmembrane region" description="Helical" evidence="7">
    <location>
        <begin position="409"/>
        <end position="432"/>
    </location>
</feature>
<proteinExistence type="predicted"/>
<keyword evidence="6 7" id="KW-0472">Membrane</keyword>
<dbReference type="InterPro" id="IPR020846">
    <property type="entry name" value="MFS_dom"/>
</dbReference>
<keyword evidence="5 7" id="KW-1133">Transmembrane helix</keyword>
<dbReference type="GO" id="GO:0022857">
    <property type="term" value="F:transmembrane transporter activity"/>
    <property type="evidence" value="ECO:0007669"/>
    <property type="project" value="InterPro"/>
</dbReference>
<feature type="transmembrane region" description="Helical" evidence="7">
    <location>
        <begin position="169"/>
        <end position="188"/>
    </location>
</feature>
<name>F8L527_SIMNZ</name>
<dbReference type="OrthoDB" id="9799237at2"/>
<evidence type="ECO:0000256" key="3">
    <source>
        <dbReference type="ARBA" id="ARBA00022475"/>
    </source>
</evidence>
<feature type="transmembrane region" description="Helical" evidence="7">
    <location>
        <begin position="247"/>
        <end position="267"/>
    </location>
</feature>
<dbReference type="STRING" id="331113.SNE_A00300"/>
<dbReference type="eggNOG" id="COG2814">
    <property type="taxonomic scope" value="Bacteria"/>
</dbReference>
<accession>F8L527</accession>
<dbReference type="AlphaFoldDB" id="F8L527"/>
<evidence type="ECO:0000256" key="7">
    <source>
        <dbReference type="SAM" id="Phobius"/>
    </source>
</evidence>
<keyword evidence="3" id="KW-1003">Cell membrane</keyword>
<dbReference type="GO" id="GO:0005886">
    <property type="term" value="C:plasma membrane"/>
    <property type="evidence" value="ECO:0007669"/>
    <property type="project" value="UniProtKB-SubCell"/>
</dbReference>
<dbReference type="InterPro" id="IPR011701">
    <property type="entry name" value="MFS"/>
</dbReference>